<feature type="domain" description="DUF7344" evidence="1">
    <location>
        <begin position="15"/>
        <end position="90"/>
    </location>
</feature>
<proteinExistence type="predicted"/>
<dbReference type="KEGG" id="haly:HYG82_03725"/>
<sequence>MSHPKSERLEIDTVYTLLSNATRRAVLCRLHAVERTTTRELVRYLTDSERGDASSDIDGPGWVASRLIHDHLPRLDDLDVIDYGGPDGEVAVGPAFDGVEPFVARLERAEP</sequence>
<accession>A0A7D5GG06</accession>
<reference evidence="2 3" key="1">
    <citation type="submission" date="2020-07" db="EMBL/GenBank/DDBJ databases">
        <authorList>
            <person name="Cui H."/>
        </authorList>
    </citation>
    <scope>NUCLEOTIDE SEQUENCE [LARGE SCALE GENOMIC DNA]</scope>
    <source>
        <strain evidence="2 3">YPL8</strain>
    </source>
</reference>
<dbReference type="Pfam" id="PF24035">
    <property type="entry name" value="DUF7344"/>
    <property type="match status" value="1"/>
</dbReference>
<dbReference type="GeneID" id="56032370"/>
<dbReference type="Proteomes" id="UP000509241">
    <property type="component" value="Chromosome"/>
</dbReference>
<keyword evidence="3" id="KW-1185">Reference proteome</keyword>
<evidence type="ECO:0000313" key="3">
    <source>
        <dbReference type="Proteomes" id="UP000509241"/>
    </source>
</evidence>
<protein>
    <recommendedName>
        <fullName evidence="1">DUF7344 domain-containing protein</fullName>
    </recommendedName>
</protein>
<dbReference type="EMBL" id="CP058601">
    <property type="protein sequence ID" value="QLG48014.1"/>
    <property type="molecule type" value="Genomic_DNA"/>
</dbReference>
<evidence type="ECO:0000313" key="2">
    <source>
        <dbReference type="EMBL" id="QLG48014.1"/>
    </source>
</evidence>
<evidence type="ECO:0000259" key="1">
    <source>
        <dbReference type="Pfam" id="PF24035"/>
    </source>
</evidence>
<dbReference type="InterPro" id="IPR055768">
    <property type="entry name" value="DUF7344"/>
</dbReference>
<organism evidence="2 3">
    <name type="scientific">Natrinema halophilum</name>
    <dbReference type="NCBI Taxonomy" id="1699371"/>
    <lineage>
        <taxon>Archaea</taxon>
        <taxon>Methanobacteriati</taxon>
        <taxon>Methanobacteriota</taxon>
        <taxon>Stenosarchaea group</taxon>
        <taxon>Halobacteria</taxon>
        <taxon>Halobacteriales</taxon>
        <taxon>Natrialbaceae</taxon>
        <taxon>Natrinema</taxon>
    </lineage>
</organism>
<dbReference type="OrthoDB" id="247722at2157"/>
<gene>
    <name evidence="2" type="ORF">HYG82_03725</name>
</gene>
<name>A0A7D5GG06_9EURY</name>
<dbReference type="RefSeq" id="WP_179259756.1">
    <property type="nucleotide sequence ID" value="NZ_CP058601.1"/>
</dbReference>
<dbReference type="AlphaFoldDB" id="A0A7D5GG06"/>